<dbReference type="InterPro" id="IPR011057">
    <property type="entry name" value="Mss4-like_sf"/>
</dbReference>
<evidence type="ECO:0000313" key="6">
    <source>
        <dbReference type="EMBL" id="KAF2272680.1"/>
    </source>
</evidence>
<dbReference type="InterPro" id="IPR006913">
    <property type="entry name" value="CENP-V/GFA"/>
</dbReference>
<evidence type="ECO:0000256" key="1">
    <source>
        <dbReference type="ARBA" id="ARBA00005495"/>
    </source>
</evidence>
<evidence type="ECO:0000259" key="5">
    <source>
        <dbReference type="PROSITE" id="PS51891"/>
    </source>
</evidence>
<keyword evidence="2" id="KW-0479">Metal-binding</keyword>
<gene>
    <name evidence="6" type="ORF">EI97DRAFT_436760</name>
</gene>
<keyword evidence="3" id="KW-0862">Zinc</keyword>
<organism evidence="6 7">
    <name type="scientific">Westerdykella ornata</name>
    <dbReference type="NCBI Taxonomy" id="318751"/>
    <lineage>
        <taxon>Eukaryota</taxon>
        <taxon>Fungi</taxon>
        <taxon>Dikarya</taxon>
        <taxon>Ascomycota</taxon>
        <taxon>Pezizomycotina</taxon>
        <taxon>Dothideomycetes</taxon>
        <taxon>Pleosporomycetidae</taxon>
        <taxon>Pleosporales</taxon>
        <taxon>Sporormiaceae</taxon>
        <taxon>Westerdykella</taxon>
    </lineage>
</organism>
<evidence type="ECO:0000256" key="2">
    <source>
        <dbReference type="ARBA" id="ARBA00022723"/>
    </source>
</evidence>
<keyword evidence="4" id="KW-0456">Lyase</keyword>
<accession>A0A6A6J7X3</accession>
<protein>
    <recommendedName>
        <fullName evidence="5">CENP-V/GFA domain-containing protein</fullName>
    </recommendedName>
</protein>
<dbReference type="EMBL" id="ML986518">
    <property type="protein sequence ID" value="KAF2272680.1"/>
    <property type="molecule type" value="Genomic_DNA"/>
</dbReference>
<dbReference type="Proteomes" id="UP000800097">
    <property type="component" value="Unassembled WGS sequence"/>
</dbReference>
<dbReference type="SUPFAM" id="SSF51316">
    <property type="entry name" value="Mss4-like"/>
    <property type="match status" value="1"/>
</dbReference>
<dbReference type="AlphaFoldDB" id="A0A6A6J7X3"/>
<dbReference type="OrthoDB" id="2212170at2759"/>
<proteinExistence type="inferred from homology"/>
<evidence type="ECO:0000256" key="4">
    <source>
        <dbReference type="ARBA" id="ARBA00023239"/>
    </source>
</evidence>
<dbReference type="GO" id="GO:0046872">
    <property type="term" value="F:metal ion binding"/>
    <property type="evidence" value="ECO:0007669"/>
    <property type="project" value="UniProtKB-KW"/>
</dbReference>
<dbReference type="Pfam" id="PF04828">
    <property type="entry name" value="GFA"/>
    <property type="match status" value="1"/>
</dbReference>
<dbReference type="PROSITE" id="PS51891">
    <property type="entry name" value="CENP_V_GFA"/>
    <property type="match status" value="1"/>
</dbReference>
<keyword evidence="7" id="KW-1185">Reference proteome</keyword>
<name>A0A6A6J7X3_WESOR</name>
<dbReference type="PANTHER" id="PTHR33337:SF40">
    <property type="entry name" value="CENP-V_GFA DOMAIN-CONTAINING PROTEIN-RELATED"/>
    <property type="match status" value="1"/>
</dbReference>
<feature type="domain" description="CENP-V/GFA" evidence="5">
    <location>
        <begin position="2"/>
        <end position="115"/>
    </location>
</feature>
<dbReference type="RefSeq" id="XP_033650219.1">
    <property type="nucleotide sequence ID" value="XM_033799197.1"/>
</dbReference>
<evidence type="ECO:0000313" key="7">
    <source>
        <dbReference type="Proteomes" id="UP000800097"/>
    </source>
</evidence>
<dbReference type="GO" id="GO:0016846">
    <property type="term" value="F:carbon-sulfur lyase activity"/>
    <property type="evidence" value="ECO:0007669"/>
    <property type="project" value="InterPro"/>
</dbReference>
<sequence length="136" mass="14709">MPQARCNCGAITVEAASAPKDPILCYCSNCQRSSAGLCSVNYIFQKPDVQIHDPSGALRSYRDGDTRSGNVLTRQFCGVCGSPVSTLLSDDSPIIVIKAGLFDGPLPEPIDEVWTESKAAWMKIVKQERGERAMLS</sequence>
<dbReference type="PANTHER" id="PTHR33337">
    <property type="entry name" value="GFA DOMAIN-CONTAINING PROTEIN"/>
    <property type="match status" value="1"/>
</dbReference>
<dbReference type="GeneID" id="54552372"/>
<comment type="similarity">
    <text evidence="1">Belongs to the Gfa family.</text>
</comment>
<reference evidence="6" key="1">
    <citation type="journal article" date="2020" name="Stud. Mycol.">
        <title>101 Dothideomycetes genomes: a test case for predicting lifestyles and emergence of pathogens.</title>
        <authorList>
            <person name="Haridas S."/>
            <person name="Albert R."/>
            <person name="Binder M."/>
            <person name="Bloem J."/>
            <person name="Labutti K."/>
            <person name="Salamov A."/>
            <person name="Andreopoulos B."/>
            <person name="Baker S."/>
            <person name="Barry K."/>
            <person name="Bills G."/>
            <person name="Bluhm B."/>
            <person name="Cannon C."/>
            <person name="Castanera R."/>
            <person name="Culley D."/>
            <person name="Daum C."/>
            <person name="Ezra D."/>
            <person name="Gonzalez J."/>
            <person name="Henrissat B."/>
            <person name="Kuo A."/>
            <person name="Liang C."/>
            <person name="Lipzen A."/>
            <person name="Lutzoni F."/>
            <person name="Magnuson J."/>
            <person name="Mondo S."/>
            <person name="Nolan M."/>
            <person name="Ohm R."/>
            <person name="Pangilinan J."/>
            <person name="Park H.-J."/>
            <person name="Ramirez L."/>
            <person name="Alfaro M."/>
            <person name="Sun H."/>
            <person name="Tritt A."/>
            <person name="Yoshinaga Y."/>
            <person name="Zwiers L.-H."/>
            <person name="Turgeon B."/>
            <person name="Goodwin S."/>
            <person name="Spatafora J."/>
            <person name="Crous P."/>
            <person name="Grigoriev I."/>
        </authorList>
    </citation>
    <scope>NUCLEOTIDE SEQUENCE</scope>
    <source>
        <strain evidence="6">CBS 379.55</strain>
    </source>
</reference>
<evidence type="ECO:0000256" key="3">
    <source>
        <dbReference type="ARBA" id="ARBA00022833"/>
    </source>
</evidence>
<dbReference type="Gene3D" id="3.90.1590.10">
    <property type="entry name" value="glutathione-dependent formaldehyde- activating enzyme (gfa)"/>
    <property type="match status" value="1"/>
</dbReference>